<accession>H5TR06</accession>
<evidence type="ECO:0000256" key="4">
    <source>
        <dbReference type="ARBA" id="ARBA00023136"/>
    </source>
</evidence>
<proteinExistence type="predicted"/>
<sequence>MYPNQNQPMPAFRANHAGPDGRTTVMRTSGRELNATPGQRPSQQASAPASAVPVTCPPSNMGWAAAAVIFFWPLAFAAFGHAGSVATLWLSGDQAGAQHASDQAKRLGKYALIVFAVLFVISIVLYVAVIASAVSSMAAYTG</sequence>
<feature type="transmembrane region" description="Helical" evidence="6">
    <location>
        <begin position="110"/>
        <end position="134"/>
    </location>
</feature>
<evidence type="ECO:0000256" key="3">
    <source>
        <dbReference type="ARBA" id="ARBA00022989"/>
    </source>
</evidence>
<gene>
    <name evidence="7" type="ORF">GOOTI_187_00490</name>
</gene>
<feature type="transmembrane region" description="Helical" evidence="6">
    <location>
        <begin position="63"/>
        <end position="90"/>
    </location>
</feature>
<dbReference type="RefSeq" id="WP_007240116.1">
    <property type="nucleotide sequence ID" value="NZ_BAFB01000187.1"/>
</dbReference>
<evidence type="ECO:0000256" key="6">
    <source>
        <dbReference type="SAM" id="Phobius"/>
    </source>
</evidence>
<protein>
    <recommendedName>
        <fullName evidence="9">Interferon-induced transmembrane protein</fullName>
    </recommendedName>
</protein>
<dbReference type="EMBL" id="BAFB01000187">
    <property type="protein sequence ID" value="GAB35914.1"/>
    <property type="molecule type" value="Genomic_DNA"/>
</dbReference>
<feature type="compositionally biased region" description="Low complexity" evidence="5">
    <location>
        <begin position="41"/>
        <end position="51"/>
    </location>
</feature>
<comment type="subcellular location">
    <subcellularLocation>
        <location evidence="1">Membrane</location>
    </subcellularLocation>
</comment>
<dbReference type="OrthoDB" id="4775437at2"/>
<reference evidence="7" key="1">
    <citation type="submission" date="2012-02" db="EMBL/GenBank/DDBJ databases">
        <title>Whole genome shotgun sequence of Gordonia otitidis NBRC 100426.</title>
        <authorList>
            <person name="Yoshida I."/>
            <person name="Hosoyama A."/>
            <person name="Tsuchikane K."/>
            <person name="Katsumata H."/>
            <person name="Yamazaki S."/>
            <person name="Fujita N."/>
        </authorList>
    </citation>
    <scope>NUCLEOTIDE SEQUENCE [LARGE SCALE GENOMIC DNA]</scope>
    <source>
        <strain evidence="7">NBRC 100426</strain>
    </source>
</reference>
<dbReference type="Pfam" id="PF04505">
    <property type="entry name" value="CD225"/>
    <property type="match status" value="1"/>
</dbReference>
<keyword evidence="2 6" id="KW-0812">Transmembrane</keyword>
<feature type="region of interest" description="Disordered" evidence="5">
    <location>
        <begin position="1"/>
        <end position="25"/>
    </location>
</feature>
<dbReference type="GO" id="GO:0016020">
    <property type="term" value="C:membrane"/>
    <property type="evidence" value="ECO:0007669"/>
    <property type="project" value="UniProtKB-SubCell"/>
</dbReference>
<evidence type="ECO:0000313" key="8">
    <source>
        <dbReference type="Proteomes" id="UP000005038"/>
    </source>
</evidence>
<evidence type="ECO:0000256" key="2">
    <source>
        <dbReference type="ARBA" id="ARBA00022692"/>
    </source>
</evidence>
<organism evidence="7 8">
    <name type="scientific">Gordonia otitidis (strain DSM 44809 / CCUG 52243 / JCM 12355 / NBRC 100426 / IFM 10032)</name>
    <dbReference type="NCBI Taxonomy" id="1108044"/>
    <lineage>
        <taxon>Bacteria</taxon>
        <taxon>Bacillati</taxon>
        <taxon>Actinomycetota</taxon>
        <taxon>Actinomycetes</taxon>
        <taxon>Mycobacteriales</taxon>
        <taxon>Gordoniaceae</taxon>
        <taxon>Gordonia</taxon>
    </lineage>
</organism>
<evidence type="ECO:0000256" key="1">
    <source>
        <dbReference type="ARBA" id="ARBA00004370"/>
    </source>
</evidence>
<comment type="caution">
    <text evidence="7">The sequence shown here is derived from an EMBL/GenBank/DDBJ whole genome shotgun (WGS) entry which is preliminary data.</text>
</comment>
<keyword evidence="8" id="KW-1185">Reference proteome</keyword>
<dbReference type="AlphaFoldDB" id="H5TR06"/>
<evidence type="ECO:0000256" key="5">
    <source>
        <dbReference type="SAM" id="MobiDB-lite"/>
    </source>
</evidence>
<dbReference type="Proteomes" id="UP000005038">
    <property type="component" value="Unassembled WGS sequence"/>
</dbReference>
<keyword evidence="3 6" id="KW-1133">Transmembrane helix</keyword>
<feature type="region of interest" description="Disordered" evidence="5">
    <location>
        <begin position="32"/>
        <end position="51"/>
    </location>
</feature>
<name>H5TR06_GORO1</name>
<evidence type="ECO:0000313" key="7">
    <source>
        <dbReference type="EMBL" id="GAB35914.1"/>
    </source>
</evidence>
<keyword evidence="4 6" id="KW-0472">Membrane</keyword>
<evidence type="ECO:0008006" key="9">
    <source>
        <dbReference type="Google" id="ProtNLM"/>
    </source>
</evidence>
<dbReference type="InterPro" id="IPR007593">
    <property type="entry name" value="CD225/Dispanin_fam"/>
</dbReference>
<dbReference type="STRING" id="1108044.GOOTI_187_00490"/>